<evidence type="ECO:0000313" key="17">
    <source>
        <dbReference type="Proteomes" id="UP001324185"/>
    </source>
</evidence>
<dbReference type="InterPro" id="IPR013785">
    <property type="entry name" value="Aldolase_TIM"/>
</dbReference>
<dbReference type="NCBIfam" id="TIGR00097">
    <property type="entry name" value="HMP-P_kinase"/>
    <property type="match status" value="1"/>
</dbReference>
<keyword evidence="6" id="KW-0067">ATP-binding</keyword>
<dbReference type="CDD" id="cd00564">
    <property type="entry name" value="TMP_TenI"/>
    <property type="match status" value="1"/>
</dbReference>
<feature type="domain" description="Thiamine phosphate synthase/TenI" evidence="14">
    <location>
        <begin position="300"/>
        <end position="469"/>
    </location>
</feature>
<dbReference type="SUPFAM" id="SSF51391">
    <property type="entry name" value="Thiamin phosphate synthase"/>
    <property type="match status" value="1"/>
</dbReference>
<comment type="catalytic activity">
    <reaction evidence="10 13">
        <text>4-methyl-5-(2-phosphooxyethyl)-thiazole + 4-amino-2-methyl-5-(diphosphooxymethyl)pyrimidine + H(+) = thiamine phosphate + diphosphate</text>
        <dbReference type="Rhea" id="RHEA:22328"/>
        <dbReference type="ChEBI" id="CHEBI:15378"/>
        <dbReference type="ChEBI" id="CHEBI:33019"/>
        <dbReference type="ChEBI" id="CHEBI:37575"/>
        <dbReference type="ChEBI" id="CHEBI:57841"/>
        <dbReference type="ChEBI" id="CHEBI:58296"/>
        <dbReference type="EC" id="2.5.1.3"/>
    </reaction>
</comment>
<dbReference type="Pfam" id="PF02581">
    <property type="entry name" value="TMP-TENI"/>
    <property type="match status" value="1"/>
</dbReference>
<keyword evidence="7 13" id="KW-0460">Magnesium</keyword>
<dbReference type="PANTHER" id="PTHR20858">
    <property type="entry name" value="PHOSPHOMETHYLPYRIMIDINE KINASE"/>
    <property type="match status" value="1"/>
</dbReference>
<evidence type="ECO:0000313" key="16">
    <source>
        <dbReference type="EMBL" id="WQG85557.1"/>
    </source>
</evidence>
<comment type="function">
    <text evidence="13">Condenses 4-methyl-5-(beta-hydroxyethyl)thiazole monophosphate (THZ-P) and 2-methyl-4-amino-5-hydroxymethyl pyrimidine pyrophosphate (HMP-PP) to form thiamine monophosphate (TMP).</text>
</comment>
<dbReference type="PANTHER" id="PTHR20858:SF17">
    <property type="entry name" value="HYDROXYMETHYLPYRIMIDINE_PHOSPHOMETHYLPYRIMIDINE KINASE THI20-RELATED"/>
    <property type="match status" value="1"/>
</dbReference>
<feature type="binding site" evidence="13">
    <location>
        <begin position="466"/>
        <end position="467"/>
    </location>
    <ligand>
        <name>2-[(2R,5Z)-2-carboxy-4-methylthiazol-5(2H)-ylidene]ethyl phosphate</name>
        <dbReference type="ChEBI" id="CHEBI:62899"/>
    </ligand>
</feature>
<comment type="pathway">
    <text evidence="1 13">Cofactor biosynthesis; thiamine diphosphate biosynthesis; thiamine phosphate from 4-amino-2-methyl-5-diphosphomethylpyrimidine and 4-methyl-5-(2-phosphoethyl)-thiazole: step 1/1.</text>
</comment>
<comment type="catalytic activity">
    <reaction evidence="11 13">
        <text>2-(2-carboxy-4-methylthiazol-5-yl)ethyl phosphate + 4-amino-2-methyl-5-(diphosphooxymethyl)pyrimidine + 2 H(+) = thiamine phosphate + CO2 + diphosphate</text>
        <dbReference type="Rhea" id="RHEA:47848"/>
        <dbReference type="ChEBI" id="CHEBI:15378"/>
        <dbReference type="ChEBI" id="CHEBI:16526"/>
        <dbReference type="ChEBI" id="CHEBI:33019"/>
        <dbReference type="ChEBI" id="CHEBI:37575"/>
        <dbReference type="ChEBI" id="CHEBI:57841"/>
        <dbReference type="ChEBI" id="CHEBI:62890"/>
        <dbReference type="EC" id="2.5.1.3"/>
    </reaction>
</comment>
<dbReference type="Gene3D" id="3.20.20.70">
    <property type="entry name" value="Aldolase class I"/>
    <property type="match status" value="1"/>
</dbReference>
<feature type="binding site" evidence="13">
    <location>
        <begin position="317"/>
        <end position="321"/>
    </location>
    <ligand>
        <name>4-amino-2-methyl-5-(diphosphooxymethyl)pyrimidine</name>
        <dbReference type="ChEBI" id="CHEBI:57841"/>
    </ligand>
</feature>
<dbReference type="NCBIfam" id="NF002904">
    <property type="entry name" value="PRK03512.1"/>
    <property type="match status" value="1"/>
</dbReference>
<dbReference type="InterPro" id="IPR029056">
    <property type="entry name" value="Ribokinase-like"/>
</dbReference>
<feature type="binding site" evidence="13">
    <location>
        <position position="388"/>
    </location>
    <ligand>
        <name>4-amino-2-methyl-5-(diphosphooxymethyl)pyrimidine</name>
        <dbReference type="ChEBI" id="CHEBI:57841"/>
    </ligand>
</feature>
<evidence type="ECO:0000256" key="5">
    <source>
        <dbReference type="ARBA" id="ARBA00022777"/>
    </source>
</evidence>
<feature type="binding site" evidence="13">
    <location>
        <begin position="414"/>
        <end position="416"/>
    </location>
    <ligand>
        <name>2-[(2R,5Z)-2-carboxy-4-methylthiazol-5(2H)-ylidene]ethyl phosphate</name>
        <dbReference type="ChEBI" id="CHEBI:62899"/>
    </ligand>
</feature>
<dbReference type="Gene3D" id="3.40.1190.20">
    <property type="match status" value="1"/>
</dbReference>
<evidence type="ECO:0000256" key="2">
    <source>
        <dbReference type="ARBA" id="ARBA00022679"/>
    </source>
</evidence>
<comment type="catalytic activity">
    <reaction evidence="12 13">
        <text>2-[(2R,5Z)-2-carboxy-4-methylthiazol-5(2H)-ylidene]ethyl phosphate + 4-amino-2-methyl-5-(diphosphooxymethyl)pyrimidine + 2 H(+) = thiamine phosphate + CO2 + diphosphate</text>
        <dbReference type="Rhea" id="RHEA:47844"/>
        <dbReference type="ChEBI" id="CHEBI:15378"/>
        <dbReference type="ChEBI" id="CHEBI:16526"/>
        <dbReference type="ChEBI" id="CHEBI:33019"/>
        <dbReference type="ChEBI" id="CHEBI:37575"/>
        <dbReference type="ChEBI" id="CHEBI:57841"/>
        <dbReference type="ChEBI" id="CHEBI:62899"/>
        <dbReference type="EC" id="2.5.1.3"/>
    </reaction>
</comment>
<dbReference type="Pfam" id="PF08543">
    <property type="entry name" value="Phos_pyr_kin"/>
    <property type="match status" value="1"/>
</dbReference>
<proteinExistence type="inferred from homology"/>
<organism evidence="16 17">
    <name type="scientific">Kangiella aquimarina</name>
    <dbReference type="NCBI Taxonomy" id="261965"/>
    <lineage>
        <taxon>Bacteria</taxon>
        <taxon>Pseudomonadati</taxon>
        <taxon>Pseudomonadota</taxon>
        <taxon>Gammaproteobacteria</taxon>
        <taxon>Kangiellales</taxon>
        <taxon>Kangiellaceae</taxon>
        <taxon>Kangiella</taxon>
    </lineage>
</organism>
<keyword evidence="4" id="KW-0547">Nucleotide-binding</keyword>
<keyword evidence="5" id="KW-0418">Kinase</keyword>
<dbReference type="NCBIfam" id="TIGR00693">
    <property type="entry name" value="thiE"/>
    <property type="match status" value="1"/>
</dbReference>
<keyword evidence="3 13" id="KW-0479">Metal-binding</keyword>
<dbReference type="EMBL" id="CP140158">
    <property type="protein sequence ID" value="WQG85557.1"/>
    <property type="molecule type" value="Genomic_DNA"/>
</dbReference>
<dbReference type="RefSeq" id="WP_018623546.1">
    <property type="nucleotide sequence ID" value="NZ_CP140158.1"/>
</dbReference>
<feature type="domain" description="Pyridoxamine kinase/Phosphomethylpyrimidine kinase" evidence="15">
    <location>
        <begin position="16"/>
        <end position="259"/>
    </location>
</feature>
<dbReference type="CDD" id="cd01169">
    <property type="entry name" value="HMPP_kinase"/>
    <property type="match status" value="1"/>
</dbReference>
<keyword evidence="9" id="KW-0511">Multifunctional enzyme</keyword>
<keyword evidence="2 13" id="KW-0808">Transferase</keyword>
<sequence length="493" mass="54508">MSNTKKRLVWSYAGLDNSGLAGQLADTRTIQALGAHACCVTTAITAQNNYRVVAINPSTKEQLASQLQALQELGEPDAIKVGLLPSIDSLELLITFLKQTEKSVPLVLDPVVETSSGTQLMPDVVIEQLKKVLPVVTLITPNIDELARLTGQEIQSIEDIERQARTLIDRGVGAVLVKGGHWSSEHASDFFVNKKNQFWLHSDRKETNNTRGTGCVLSSAIATALALNYSIEDAVVIGKMTLNQGLRYSYSVKQQKGPLAVKSWPMDEQDMPKLTRQYPLSEYHFPSLAKQIMGLYPVVDSAEWLERLLPLGITTIQLRVKDLEGDALENEIRKAIAIAEQYKAKLFINDYWQLAIKYQAYGVHLGQEDLDDADLEAVSQAGLHLGVSTHCFYEVARAHAIKPSYLACGPVYHTDSKQMSWIPHGINKLSYWKNLMQSYPWVAIGGINADRIPEVASTGVSGIAMISAITQAHYPEQTATSMMQLIEQHRSKV</sequence>
<evidence type="ECO:0000256" key="9">
    <source>
        <dbReference type="ARBA" id="ARBA00023268"/>
    </source>
</evidence>
<comment type="similarity">
    <text evidence="13">Belongs to the thiamine-phosphate synthase family.</text>
</comment>
<comment type="cofactor">
    <cofactor evidence="13">
        <name>Mg(2+)</name>
        <dbReference type="ChEBI" id="CHEBI:18420"/>
    </cofactor>
    <text evidence="13">Binds 1 Mg(2+) ion per subunit.</text>
</comment>
<evidence type="ECO:0000256" key="12">
    <source>
        <dbReference type="ARBA" id="ARBA00047883"/>
    </source>
</evidence>
<feature type="binding site" evidence="13">
    <location>
        <position position="369"/>
    </location>
    <ligand>
        <name>Mg(2+)</name>
        <dbReference type="ChEBI" id="CHEBI:18420"/>
    </ligand>
</feature>
<keyword evidence="8 13" id="KW-0784">Thiamine biosynthesis</keyword>
<dbReference type="InterPro" id="IPR004399">
    <property type="entry name" value="HMP/HMP-P_kinase_dom"/>
</dbReference>
<dbReference type="InterPro" id="IPR022998">
    <property type="entry name" value="ThiamineP_synth_TenI"/>
</dbReference>
<evidence type="ECO:0000259" key="15">
    <source>
        <dbReference type="Pfam" id="PF08543"/>
    </source>
</evidence>
<evidence type="ECO:0000256" key="13">
    <source>
        <dbReference type="HAMAP-Rule" id="MF_00097"/>
    </source>
</evidence>
<reference evidence="16 17" key="1">
    <citation type="submission" date="2023-11" db="EMBL/GenBank/DDBJ databases">
        <title>MicrobeMod: A computational toolkit for identifying prokaryotic methylation and restriction-modification with nanopore sequencing.</title>
        <authorList>
            <person name="Crits-Christoph A."/>
            <person name="Kang S.C."/>
            <person name="Lee H."/>
            <person name="Ostrov N."/>
        </authorList>
    </citation>
    <scope>NUCLEOTIDE SEQUENCE [LARGE SCALE GENOMIC DNA]</scope>
    <source>
        <strain evidence="16 17">DSMZ 16071</strain>
    </source>
</reference>
<accession>A0ABZ0X5L7</accession>
<evidence type="ECO:0000256" key="1">
    <source>
        <dbReference type="ARBA" id="ARBA00005165"/>
    </source>
</evidence>
<feature type="binding site" evidence="13">
    <location>
        <position position="417"/>
    </location>
    <ligand>
        <name>4-amino-2-methyl-5-(diphosphooxymethyl)pyrimidine</name>
        <dbReference type="ChEBI" id="CHEBI:57841"/>
    </ligand>
</feature>
<dbReference type="SUPFAM" id="SSF53613">
    <property type="entry name" value="Ribokinase-like"/>
    <property type="match status" value="1"/>
</dbReference>
<dbReference type="InterPro" id="IPR013749">
    <property type="entry name" value="PM/HMP-P_kinase-1"/>
</dbReference>
<dbReference type="EC" id="2.5.1.3" evidence="13"/>
<keyword evidence="17" id="KW-1185">Reference proteome</keyword>
<evidence type="ECO:0000256" key="3">
    <source>
        <dbReference type="ARBA" id="ARBA00022723"/>
    </source>
</evidence>
<evidence type="ECO:0000256" key="7">
    <source>
        <dbReference type="ARBA" id="ARBA00022842"/>
    </source>
</evidence>
<evidence type="ECO:0000256" key="11">
    <source>
        <dbReference type="ARBA" id="ARBA00047851"/>
    </source>
</evidence>
<evidence type="ECO:0000259" key="14">
    <source>
        <dbReference type="Pfam" id="PF02581"/>
    </source>
</evidence>
<feature type="binding site" evidence="13">
    <location>
        <position position="350"/>
    </location>
    <ligand>
        <name>Mg(2+)</name>
        <dbReference type="ChEBI" id="CHEBI:18420"/>
    </ligand>
</feature>
<dbReference type="InterPro" id="IPR036206">
    <property type="entry name" value="ThiamineP_synth_sf"/>
</dbReference>
<evidence type="ECO:0000256" key="6">
    <source>
        <dbReference type="ARBA" id="ARBA00022840"/>
    </source>
</evidence>
<dbReference type="InterPro" id="IPR034291">
    <property type="entry name" value="TMP_synthase"/>
</dbReference>
<dbReference type="GO" id="GO:0004789">
    <property type="term" value="F:thiamine-phosphate diphosphorylase activity"/>
    <property type="evidence" value="ECO:0007669"/>
    <property type="project" value="UniProtKB-EC"/>
</dbReference>
<evidence type="ECO:0000256" key="4">
    <source>
        <dbReference type="ARBA" id="ARBA00022741"/>
    </source>
</evidence>
<evidence type="ECO:0000256" key="10">
    <source>
        <dbReference type="ARBA" id="ARBA00047334"/>
    </source>
</evidence>
<feature type="binding site" evidence="13">
    <location>
        <position position="349"/>
    </location>
    <ligand>
        <name>4-amino-2-methyl-5-(diphosphooxymethyl)pyrimidine</name>
        <dbReference type="ChEBI" id="CHEBI:57841"/>
    </ligand>
</feature>
<dbReference type="Proteomes" id="UP001324185">
    <property type="component" value="Chromosome"/>
</dbReference>
<feature type="binding site" evidence="13">
    <location>
        <position position="446"/>
    </location>
    <ligand>
        <name>2-[(2R,5Z)-2-carboxy-4-methylthiazol-5(2H)-ylidene]ethyl phosphate</name>
        <dbReference type="ChEBI" id="CHEBI:62899"/>
    </ligand>
</feature>
<dbReference type="HAMAP" id="MF_00097">
    <property type="entry name" value="TMP_synthase"/>
    <property type="match status" value="1"/>
</dbReference>
<evidence type="ECO:0000256" key="8">
    <source>
        <dbReference type="ARBA" id="ARBA00022977"/>
    </source>
</evidence>
<gene>
    <name evidence="13 16" type="primary">thiE</name>
    <name evidence="16" type="ORF">SR900_01435</name>
</gene>
<protein>
    <recommendedName>
        <fullName evidence="13">Thiamine-phosphate synthase</fullName>
        <shortName evidence="13">TP synthase</shortName>
        <shortName evidence="13">TPS</shortName>
        <ecNumber evidence="13">2.5.1.3</ecNumber>
    </recommendedName>
    <alternativeName>
        <fullName evidence="13">Thiamine-phosphate pyrophosphorylase</fullName>
        <shortName evidence="13">TMP pyrophosphorylase</shortName>
        <shortName evidence="13">TMP-PPase</shortName>
    </alternativeName>
</protein>
<name>A0ABZ0X5L7_9GAMM</name>